<dbReference type="Proteomes" id="UP001549320">
    <property type="component" value="Unassembled WGS sequence"/>
</dbReference>
<reference evidence="5 6" key="1">
    <citation type="submission" date="2024-06" db="EMBL/GenBank/DDBJ databases">
        <title>Sorghum-associated microbial communities from plants grown in Nebraska, USA.</title>
        <authorList>
            <person name="Schachtman D."/>
        </authorList>
    </citation>
    <scope>NUCLEOTIDE SEQUENCE [LARGE SCALE GENOMIC DNA]</scope>
    <source>
        <strain evidence="5 6">2709</strain>
    </source>
</reference>
<dbReference type="EC" id="4.1.3.34" evidence="5"/>
<proteinExistence type="predicted"/>
<evidence type="ECO:0000256" key="2">
    <source>
        <dbReference type="ARBA" id="ARBA00022723"/>
    </source>
</evidence>
<organism evidence="5 6">
    <name type="scientific">Ottowia thiooxydans</name>
    <dbReference type="NCBI Taxonomy" id="219182"/>
    <lineage>
        <taxon>Bacteria</taxon>
        <taxon>Pseudomonadati</taxon>
        <taxon>Pseudomonadota</taxon>
        <taxon>Betaproteobacteria</taxon>
        <taxon>Burkholderiales</taxon>
        <taxon>Comamonadaceae</taxon>
        <taxon>Ottowia</taxon>
    </lineage>
</organism>
<keyword evidence="2" id="KW-0479">Metal-binding</keyword>
<dbReference type="InterPro" id="IPR015813">
    <property type="entry name" value="Pyrv/PenolPyrv_kinase-like_dom"/>
</dbReference>
<dbReference type="Pfam" id="PF03328">
    <property type="entry name" value="HpcH_HpaI"/>
    <property type="match status" value="1"/>
</dbReference>
<evidence type="ECO:0000256" key="3">
    <source>
        <dbReference type="ARBA" id="ARBA00022842"/>
    </source>
</evidence>
<evidence type="ECO:0000313" key="5">
    <source>
        <dbReference type="EMBL" id="MET4578588.1"/>
    </source>
</evidence>
<dbReference type="GO" id="GO:0008816">
    <property type="term" value="F:citryl-CoA lyase activity"/>
    <property type="evidence" value="ECO:0007669"/>
    <property type="project" value="UniProtKB-EC"/>
</dbReference>
<evidence type="ECO:0000256" key="1">
    <source>
        <dbReference type="ARBA" id="ARBA00001946"/>
    </source>
</evidence>
<evidence type="ECO:0000313" key="6">
    <source>
        <dbReference type="Proteomes" id="UP001549320"/>
    </source>
</evidence>
<dbReference type="InterPro" id="IPR011206">
    <property type="entry name" value="Citrate_lyase_beta/mcl1/mcl2"/>
</dbReference>
<dbReference type="PANTHER" id="PTHR32308">
    <property type="entry name" value="LYASE BETA SUBUNIT, PUTATIVE (AFU_ORTHOLOGUE AFUA_4G13030)-RELATED"/>
    <property type="match status" value="1"/>
</dbReference>
<comment type="caution">
    <text evidence="5">The sequence shown here is derived from an EMBL/GenBank/DDBJ whole genome shotgun (WGS) entry which is preliminary data.</text>
</comment>
<keyword evidence="5" id="KW-0456">Lyase</keyword>
<protein>
    <submittedName>
        <fullName evidence="5">Citrate lyase subunit beta/citryl-CoA lyase</fullName>
        <ecNumber evidence="5">4.1.3.34</ecNumber>
    </submittedName>
</protein>
<dbReference type="PANTHER" id="PTHR32308:SF0">
    <property type="entry name" value="HPCH_HPAI ALDOLASE_CITRATE LYASE DOMAIN-CONTAINING PROTEIN"/>
    <property type="match status" value="1"/>
</dbReference>
<accession>A0ABV2QC38</accession>
<dbReference type="SUPFAM" id="SSF51621">
    <property type="entry name" value="Phosphoenolpyruvate/pyruvate domain"/>
    <property type="match status" value="1"/>
</dbReference>
<keyword evidence="6" id="KW-1185">Reference proteome</keyword>
<comment type="cofactor">
    <cofactor evidence="1">
        <name>Mg(2+)</name>
        <dbReference type="ChEBI" id="CHEBI:18420"/>
    </cofactor>
</comment>
<dbReference type="PIRSF" id="PIRSF015582">
    <property type="entry name" value="Cit_lyase_B"/>
    <property type="match status" value="1"/>
</dbReference>
<dbReference type="EMBL" id="JBEPSH010000007">
    <property type="protein sequence ID" value="MET4578588.1"/>
    <property type="molecule type" value="Genomic_DNA"/>
</dbReference>
<dbReference type="InterPro" id="IPR005000">
    <property type="entry name" value="Aldolase/citrate-lyase_domain"/>
</dbReference>
<evidence type="ECO:0000259" key="4">
    <source>
        <dbReference type="Pfam" id="PF03328"/>
    </source>
</evidence>
<gene>
    <name evidence="5" type="ORF">ABIE13_003704</name>
</gene>
<feature type="domain" description="HpcH/HpaI aldolase/citrate lyase" evidence="4">
    <location>
        <begin position="10"/>
        <end position="236"/>
    </location>
</feature>
<dbReference type="RefSeq" id="WP_354445958.1">
    <property type="nucleotide sequence ID" value="NZ_JBEPSH010000007.1"/>
</dbReference>
<keyword evidence="3" id="KW-0460">Magnesium</keyword>
<dbReference type="InterPro" id="IPR040442">
    <property type="entry name" value="Pyrv_kinase-like_dom_sf"/>
</dbReference>
<dbReference type="Gene3D" id="3.20.20.60">
    <property type="entry name" value="Phosphoenolpyruvate-binding domains"/>
    <property type="match status" value="1"/>
</dbReference>
<name>A0ABV2QC38_9BURK</name>
<sequence>MTGALNTPLRSLLFVPGDSERKLEKGIESKADALILDLEDAVAPSRTAVARGMVLEYLKSRPERSRQKLWVRINPLTTPAAMLDLAAVVAGAPDGILLPKVNGPLDIVHLGHCLDALEVREGLASGLIRIMPVATETPQSLFALGGYAGCSDRLHGLTWGAEDIAAALGASANRRPTGEYDTVYAMAKALCLSGAAAANVQPVDTIWADYRDNEGLLAEAKLSRQSGYTGKIAIHPGQVNVINEAFTPGPQEVAWSRRVVEVFEANPGLGTVGLEGKMLDMPHLKQARRVLELVDRVGAK</sequence>